<keyword evidence="6 10" id="KW-0460">Magnesium</keyword>
<evidence type="ECO:0000313" key="12">
    <source>
        <dbReference type="EMBL" id="HHO73549.1"/>
    </source>
</evidence>
<evidence type="ECO:0000256" key="4">
    <source>
        <dbReference type="ARBA" id="ARBA00022741"/>
    </source>
</evidence>
<comment type="subunit">
    <text evidence="2 10">Homodimer.</text>
</comment>
<dbReference type="Pfam" id="PF01725">
    <property type="entry name" value="Ham1p_like"/>
    <property type="match status" value="1"/>
</dbReference>
<dbReference type="Gene3D" id="3.90.950.10">
    <property type="match status" value="1"/>
</dbReference>
<dbReference type="CDD" id="cd00515">
    <property type="entry name" value="HAM1"/>
    <property type="match status" value="1"/>
</dbReference>
<dbReference type="GO" id="GO:0035870">
    <property type="term" value="F:dITP diphosphatase activity"/>
    <property type="evidence" value="ECO:0007669"/>
    <property type="project" value="UniProtKB-UniRule"/>
</dbReference>
<reference evidence="12" key="1">
    <citation type="journal article" date="2020" name="mSystems">
        <title>Genome- and Community-Level Interaction Insights into Carbon Utilization and Element Cycling Functions of Hydrothermarchaeota in Hydrothermal Sediment.</title>
        <authorList>
            <person name="Zhou Z."/>
            <person name="Liu Y."/>
            <person name="Xu W."/>
            <person name="Pan J."/>
            <person name="Luo Z.H."/>
            <person name="Li M."/>
        </authorList>
    </citation>
    <scope>NUCLEOTIDE SEQUENCE [LARGE SCALE GENOMIC DNA]</scope>
    <source>
        <strain evidence="12">SpSt-114</strain>
    </source>
</reference>
<evidence type="ECO:0000256" key="9">
    <source>
        <dbReference type="ARBA" id="ARBA00052017"/>
    </source>
</evidence>
<proteinExistence type="inferred from homology"/>
<feature type="binding site" evidence="10">
    <location>
        <position position="67"/>
    </location>
    <ligand>
        <name>substrate</name>
    </ligand>
</feature>
<feature type="binding site" evidence="10">
    <location>
        <position position="66"/>
    </location>
    <ligand>
        <name>Mg(2+)</name>
        <dbReference type="ChEBI" id="CHEBI:18420"/>
    </ligand>
</feature>
<dbReference type="InterPro" id="IPR029001">
    <property type="entry name" value="ITPase-like_fam"/>
</dbReference>
<protein>
    <recommendedName>
        <fullName evidence="10">dITP/XTP pyrophosphatase</fullName>
        <ecNumber evidence="10">3.6.1.66</ecNumber>
    </recommendedName>
    <alternativeName>
        <fullName evidence="10">Non-canonical purine NTP pyrophosphatase</fullName>
    </alternativeName>
    <alternativeName>
        <fullName evidence="10">Non-standard purine NTP pyrophosphatase</fullName>
    </alternativeName>
    <alternativeName>
        <fullName evidence="10">Nucleoside-triphosphate diphosphatase</fullName>
    </alternativeName>
    <alternativeName>
        <fullName evidence="10">Nucleoside-triphosphate pyrophosphatase</fullName>
        <shortName evidence="10">NTPase</shortName>
    </alternativeName>
</protein>
<evidence type="ECO:0000256" key="10">
    <source>
        <dbReference type="HAMAP-Rule" id="MF_01405"/>
    </source>
</evidence>
<accession>A0A7C5SYF9</accession>
<dbReference type="FunFam" id="3.90.950.10:FF:000001">
    <property type="entry name" value="dITP/XTP pyrophosphatase"/>
    <property type="match status" value="1"/>
</dbReference>
<comment type="catalytic activity">
    <reaction evidence="8 10">
        <text>dITP + H2O = dIMP + diphosphate + H(+)</text>
        <dbReference type="Rhea" id="RHEA:28342"/>
        <dbReference type="ChEBI" id="CHEBI:15377"/>
        <dbReference type="ChEBI" id="CHEBI:15378"/>
        <dbReference type="ChEBI" id="CHEBI:33019"/>
        <dbReference type="ChEBI" id="CHEBI:61194"/>
        <dbReference type="ChEBI" id="CHEBI:61382"/>
        <dbReference type="EC" id="3.6.1.66"/>
    </reaction>
</comment>
<evidence type="ECO:0000256" key="6">
    <source>
        <dbReference type="ARBA" id="ARBA00022842"/>
    </source>
</evidence>
<gene>
    <name evidence="12" type="primary">rdgB</name>
    <name evidence="12" type="ORF">ENN04_02810</name>
</gene>
<evidence type="ECO:0000256" key="5">
    <source>
        <dbReference type="ARBA" id="ARBA00022801"/>
    </source>
</evidence>
<name>A0A7C5SYF9_9AQUI</name>
<dbReference type="GO" id="GO:0036222">
    <property type="term" value="F:XTP diphosphatase activity"/>
    <property type="evidence" value="ECO:0007669"/>
    <property type="project" value="UniProtKB-UniRule"/>
</dbReference>
<dbReference type="InterPro" id="IPR002637">
    <property type="entry name" value="RdgB/HAM1"/>
</dbReference>
<keyword evidence="7 10" id="KW-0546">Nucleotide metabolism</keyword>
<evidence type="ECO:0000256" key="7">
    <source>
        <dbReference type="ARBA" id="ARBA00023080"/>
    </source>
</evidence>
<feature type="binding site" evidence="10">
    <location>
        <position position="37"/>
    </location>
    <ligand>
        <name>Mg(2+)</name>
        <dbReference type="ChEBI" id="CHEBI:18420"/>
    </ligand>
</feature>
<comment type="function">
    <text evidence="10">Pyrophosphatase that catalyzes the hydrolysis of nucleoside triphosphates to their monophosphate derivatives, with a high preference for the non-canonical purine nucleotides XTP (xanthosine triphosphate), dITP (deoxyinosine triphosphate) and ITP. Seems to function as a house-cleaning enzyme that removes non-canonical purine nucleotides from the nucleotide pool, thus preventing their incorporation into DNA/RNA and avoiding chromosomal lesions.</text>
</comment>
<dbReference type="NCBIfam" id="NF011399">
    <property type="entry name" value="PRK14824.1"/>
    <property type="match status" value="1"/>
</dbReference>
<evidence type="ECO:0000256" key="1">
    <source>
        <dbReference type="ARBA" id="ARBA00008023"/>
    </source>
</evidence>
<dbReference type="EMBL" id="DSAC01000035">
    <property type="protein sequence ID" value="HHO73549.1"/>
    <property type="molecule type" value="Genomic_DNA"/>
</dbReference>
<dbReference type="PANTHER" id="PTHR11067">
    <property type="entry name" value="INOSINE TRIPHOSPHATE PYROPHOSPHATASE/HAM1 PROTEIN"/>
    <property type="match status" value="1"/>
</dbReference>
<keyword evidence="5 10" id="KW-0378">Hydrolase</keyword>
<dbReference type="AlphaFoldDB" id="A0A7C5SYF9"/>
<comment type="catalytic activity">
    <reaction evidence="10">
        <text>ITP + H2O = IMP + diphosphate + H(+)</text>
        <dbReference type="Rhea" id="RHEA:29399"/>
        <dbReference type="ChEBI" id="CHEBI:15377"/>
        <dbReference type="ChEBI" id="CHEBI:15378"/>
        <dbReference type="ChEBI" id="CHEBI:33019"/>
        <dbReference type="ChEBI" id="CHEBI:58053"/>
        <dbReference type="ChEBI" id="CHEBI:61402"/>
        <dbReference type="EC" id="3.6.1.66"/>
    </reaction>
</comment>
<evidence type="ECO:0000256" key="3">
    <source>
        <dbReference type="ARBA" id="ARBA00022723"/>
    </source>
</evidence>
<feature type="binding site" evidence="10">
    <location>
        <begin position="7"/>
        <end position="12"/>
    </location>
    <ligand>
        <name>substrate</name>
    </ligand>
</feature>
<comment type="similarity">
    <text evidence="1 10 11">Belongs to the HAM1 NTPase family.</text>
</comment>
<feature type="binding site" evidence="10">
    <location>
        <begin position="156"/>
        <end position="159"/>
    </location>
    <ligand>
        <name>substrate</name>
    </ligand>
</feature>
<evidence type="ECO:0000256" key="11">
    <source>
        <dbReference type="RuleBase" id="RU003781"/>
    </source>
</evidence>
<dbReference type="PANTHER" id="PTHR11067:SF9">
    <property type="entry name" value="INOSINE TRIPHOSPHATE PYROPHOSPHATASE"/>
    <property type="match status" value="1"/>
</dbReference>
<dbReference type="GO" id="GO:0036220">
    <property type="term" value="F:ITP diphosphatase activity"/>
    <property type="evidence" value="ECO:0007669"/>
    <property type="project" value="UniProtKB-UniRule"/>
</dbReference>
<sequence>MKILLATQNLGKYKEIKRMLEPLGVEVILPEEKLNVEEKGNSFMENAYIKAMAYFEKYRIPTLADDSGLVVPSLGGYPGVFSSRFYSIDWGGREEIQTSEDEANIRKLLRLMKDVSDRRAYFRAVLCLVLEEGLSIFSEGTCEGEIVHSPRGSGGFGYDPIFKPKSYEKTMAELSPEEKDLISHRGKALRKLKEFLELWKKCG</sequence>
<evidence type="ECO:0000256" key="8">
    <source>
        <dbReference type="ARBA" id="ARBA00051875"/>
    </source>
</evidence>
<dbReference type="EC" id="3.6.1.66" evidence="10"/>
<dbReference type="InterPro" id="IPR020922">
    <property type="entry name" value="dITP/XTP_pyrophosphatase"/>
</dbReference>
<comment type="catalytic activity">
    <reaction evidence="9 10">
        <text>XTP + H2O = XMP + diphosphate + H(+)</text>
        <dbReference type="Rhea" id="RHEA:28610"/>
        <dbReference type="ChEBI" id="CHEBI:15377"/>
        <dbReference type="ChEBI" id="CHEBI:15378"/>
        <dbReference type="ChEBI" id="CHEBI:33019"/>
        <dbReference type="ChEBI" id="CHEBI:57464"/>
        <dbReference type="ChEBI" id="CHEBI:61314"/>
        <dbReference type="EC" id="3.6.1.66"/>
    </reaction>
</comment>
<feature type="binding site" evidence="10">
    <location>
        <position position="179"/>
    </location>
    <ligand>
        <name>substrate</name>
    </ligand>
</feature>
<feature type="binding site" evidence="10">
    <location>
        <begin position="184"/>
        <end position="185"/>
    </location>
    <ligand>
        <name>substrate</name>
    </ligand>
</feature>
<dbReference type="GO" id="GO:0005829">
    <property type="term" value="C:cytosol"/>
    <property type="evidence" value="ECO:0007669"/>
    <property type="project" value="TreeGrafter"/>
</dbReference>
<dbReference type="SUPFAM" id="SSF52972">
    <property type="entry name" value="ITPase-like"/>
    <property type="match status" value="1"/>
</dbReference>
<dbReference type="HAMAP" id="MF_01405">
    <property type="entry name" value="Non_canon_purine_NTPase"/>
    <property type="match status" value="1"/>
</dbReference>
<dbReference type="GO" id="GO:0009117">
    <property type="term" value="P:nucleotide metabolic process"/>
    <property type="evidence" value="ECO:0007669"/>
    <property type="project" value="UniProtKB-KW"/>
</dbReference>
<comment type="caution">
    <text evidence="12">The sequence shown here is derived from an EMBL/GenBank/DDBJ whole genome shotgun (WGS) entry which is preliminary data.</text>
</comment>
<dbReference type="NCBIfam" id="TIGR00042">
    <property type="entry name" value="RdgB/HAM1 family non-canonical purine NTP pyrophosphatase"/>
    <property type="match status" value="1"/>
</dbReference>
<dbReference type="GO" id="GO:0009146">
    <property type="term" value="P:purine nucleoside triphosphate catabolic process"/>
    <property type="evidence" value="ECO:0007669"/>
    <property type="project" value="UniProtKB-UniRule"/>
</dbReference>
<feature type="active site" description="Proton acceptor" evidence="10">
    <location>
        <position position="66"/>
    </location>
</feature>
<evidence type="ECO:0000256" key="2">
    <source>
        <dbReference type="ARBA" id="ARBA00011738"/>
    </source>
</evidence>
<organism evidence="12">
    <name type="scientific">Thermocrinis ruber</name>
    <dbReference type="NCBI Taxonomy" id="75906"/>
    <lineage>
        <taxon>Bacteria</taxon>
        <taxon>Pseudomonadati</taxon>
        <taxon>Aquificota</taxon>
        <taxon>Aquificia</taxon>
        <taxon>Aquificales</taxon>
        <taxon>Aquificaceae</taxon>
        <taxon>Thermocrinis</taxon>
    </lineage>
</organism>
<keyword evidence="4 10" id="KW-0547">Nucleotide-binding</keyword>
<keyword evidence="3 10" id="KW-0479">Metal-binding</keyword>
<dbReference type="GO" id="GO:0046872">
    <property type="term" value="F:metal ion binding"/>
    <property type="evidence" value="ECO:0007669"/>
    <property type="project" value="UniProtKB-KW"/>
</dbReference>
<comment type="cofactor">
    <cofactor evidence="10">
        <name>Mg(2+)</name>
        <dbReference type="ChEBI" id="CHEBI:18420"/>
    </cofactor>
    <text evidence="10">Binds 1 Mg(2+) ion per subunit.</text>
</comment>
<dbReference type="GO" id="GO:0000166">
    <property type="term" value="F:nucleotide binding"/>
    <property type="evidence" value="ECO:0007669"/>
    <property type="project" value="UniProtKB-KW"/>
</dbReference>
<dbReference type="GO" id="GO:0017111">
    <property type="term" value="F:ribonucleoside triphosphate phosphatase activity"/>
    <property type="evidence" value="ECO:0007669"/>
    <property type="project" value="InterPro"/>
</dbReference>